<dbReference type="AlphaFoldDB" id="A0A9X3RCW7"/>
<accession>A0A9X3RCW7</accession>
<organism evidence="1 2">
    <name type="scientific">Paenisporosarcina quisquiliarum</name>
    <dbReference type="NCBI Taxonomy" id="365346"/>
    <lineage>
        <taxon>Bacteria</taxon>
        <taxon>Bacillati</taxon>
        <taxon>Bacillota</taxon>
        <taxon>Bacilli</taxon>
        <taxon>Bacillales</taxon>
        <taxon>Caryophanaceae</taxon>
        <taxon>Paenisporosarcina</taxon>
    </lineage>
</organism>
<evidence type="ECO:0000313" key="1">
    <source>
        <dbReference type="EMBL" id="MCZ8537225.1"/>
    </source>
</evidence>
<reference evidence="1" key="1">
    <citation type="submission" date="2022-05" db="EMBL/GenBank/DDBJ databases">
        <authorList>
            <person name="Colautti A."/>
            <person name="Iacumin L."/>
        </authorList>
    </citation>
    <scope>NUCLEOTIDE SEQUENCE</scope>
    <source>
        <strain evidence="1">SK 55</strain>
    </source>
</reference>
<sequence>MHRNELEDSQLCGCFYCLQTFPPSKIEEWVDNEQTALCPECGIDSVIGDKSNYPITKEFLQGMNKIWF</sequence>
<gene>
    <name evidence="1" type="ORF">M9R32_08545</name>
</gene>
<comment type="caution">
    <text evidence="1">The sequence shown here is derived from an EMBL/GenBank/DDBJ whole genome shotgun (WGS) entry which is preliminary data.</text>
</comment>
<keyword evidence="2" id="KW-1185">Reference proteome</keyword>
<name>A0A9X3RCW7_9BACL</name>
<protein>
    <submittedName>
        <fullName evidence="1">Cytoplasmic protein</fullName>
    </submittedName>
</protein>
<proteinExistence type="predicted"/>
<dbReference type="EMBL" id="JAMKBJ010000006">
    <property type="protein sequence ID" value="MCZ8537225.1"/>
    <property type="molecule type" value="Genomic_DNA"/>
</dbReference>
<evidence type="ECO:0000313" key="2">
    <source>
        <dbReference type="Proteomes" id="UP001152173"/>
    </source>
</evidence>
<dbReference type="Proteomes" id="UP001152173">
    <property type="component" value="Unassembled WGS sequence"/>
</dbReference>